<evidence type="ECO:0000313" key="2">
    <source>
        <dbReference type="Proteomes" id="UP000738431"/>
    </source>
</evidence>
<keyword evidence="2" id="KW-1185">Reference proteome</keyword>
<sequence length="246" mass="27270">MLVLLGAVVLRLPGEGADDVAVPIEGDEAVKAAATTVVVGVREGPLPLGAERPGEYQTPGQEWIWAEFANQPAERRFSMLVGKPGPKYWDLFAAALEEKARALELDADGLRRCLQALNRGRNRETAWWPAHSFESSFITPETTPEEVARMEAKQRREDEAYAERLRYREAHIEEFYVDEDALLIVPVGAYAVQSDRGPGWVIVCKWEYATSNPSGEADKPPATLGHIMIWAMLAETGEVLAYISCD</sequence>
<protein>
    <submittedName>
        <fullName evidence="1">Uncharacterized protein</fullName>
    </submittedName>
</protein>
<reference evidence="1 2" key="1">
    <citation type="submission" date="2021-08" db="EMBL/GenBank/DDBJ databases">
        <authorList>
            <person name="Zhang D."/>
            <person name="Zhang A."/>
            <person name="Wang L."/>
        </authorList>
    </citation>
    <scope>NUCLEOTIDE SEQUENCE [LARGE SCALE GENOMIC DNA]</scope>
    <source>
        <strain evidence="1 2">WL0086</strain>
    </source>
</reference>
<accession>A0ABZ1C3R5</accession>
<proteinExistence type="predicted"/>
<reference evidence="1 2" key="2">
    <citation type="submission" date="2023-12" db="EMBL/GenBank/DDBJ databases">
        <title>Description of an unclassified Opitutus bacterium of Verrucomicrobiota.</title>
        <authorList>
            <person name="Zhang D.-F."/>
        </authorList>
    </citation>
    <scope>NUCLEOTIDE SEQUENCE [LARGE SCALE GENOMIC DNA]</scope>
    <source>
        <strain evidence="1 2">WL0086</strain>
    </source>
</reference>
<dbReference type="RefSeq" id="WP_221031266.1">
    <property type="nucleotide sequence ID" value="NZ_CP139781.1"/>
</dbReference>
<dbReference type="EMBL" id="CP139781">
    <property type="protein sequence ID" value="WRQ86337.1"/>
    <property type="molecule type" value="Genomic_DNA"/>
</dbReference>
<dbReference type="Proteomes" id="UP000738431">
    <property type="component" value="Chromosome"/>
</dbReference>
<organism evidence="1 2">
    <name type="scientific">Actomonas aquatica</name>
    <dbReference type="NCBI Taxonomy" id="2866162"/>
    <lineage>
        <taxon>Bacteria</taxon>
        <taxon>Pseudomonadati</taxon>
        <taxon>Verrucomicrobiota</taxon>
        <taxon>Opitutia</taxon>
        <taxon>Opitutales</taxon>
        <taxon>Opitutaceae</taxon>
        <taxon>Actomonas</taxon>
    </lineage>
</organism>
<name>A0ABZ1C3R5_9BACT</name>
<evidence type="ECO:0000313" key="1">
    <source>
        <dbReference type="EMBL" id="WRQ86337.1"/>
    </source>
</evidence>
<gene>
    <name evidence="1" type="ORF">K1X11_016095</name>
</gene>